<evidence type="ECO:0000313" key="2">
    <source>
        <dbReference type="Proteomes" id="UP000237889"/>
    </source>
</evidence>
<protein>
    <submittedName>
        <fullName evidence="1">Phosphoglycerate mutase</fullName>
    </submittedName>
</protein>
<evidence type="ECO:0000313" key="1">
    <source>
        <dbReference type="EMBL" id="AVO47552.1"/>
    </source>
</evidence>
<dbReference type="InterPro" id="IPR013078">
    <property type="entry name" value="His_Pase_superF_clade-1"/>
</dbReference>
<dbReference type="PANTHER" id="PTHR47623">
    <property type="entry name" value="OS09G0287300 PROTEIN"/>
    <property type="match status" value="1"/>
</dbReference>
<dbReference type="OrthoDB" id="9810154at2"/>
<sequence>MRRLILFRHTKSDWPAGMVDFERPLAPRGRRAAPLMGRMILDRGLVPDRVVVSPAARTVETWALASAGLVQLPPGEQDGRIYEAPAYLLAAVIRETADEVGTLLLVGHNPGIESLCEEIVGGGPPDQRRRLSRKYPTGGLAVIDCAIDRWADLAPRCGTLVSFTVPRDLDSEAE</sequence>
<dbReference type="AlphaFoldDB" id="A0A2S0NHA7"/>
<dbReference type="InterPro" id="IPR029033">
    <property type="entry name" value="His_PPase_superfam"/>
</dbReference>
<name>A0A2S0NHA7_9HYPH</name>
<accession>A0A2S0NHA7</accession>
<reference evidence="1 2" key="1">
    <citation type="submission" date="2018-03" db="EMBL/GenBank/DDBJ databases">
        <title>Genome sequencing of Phreatobacter sp.</title>
        <authorList>
            <person name="Kim S.-J."/>
            <person name="Heo J."/>
            <person name="Kwon S.-W."/>
        </authorList>
    </citation>
    <scope>NUCLEOTIDE SEQUENCE [LARGE SCALE GENOMIC DNA]</scope>
    <source>
        <strain evidence="1 2">S-12</strain>
    </source>
</reference>
<dbReference type="Gene3D" id="3.40.50.1240">
    <property type="entry name" value="Phosphoglycerate mutase-like"/>
    <property type="match status" value="1"/>
</dbReference>
<proteinExistence type="predicted"/>
<dbReference type="Pfam" id="PF00300">
    <property type="entry name" value="His_Phos_1"/>
    <property type="match status" value="1"/>
</dbReference>
<dbReference type="KEGG" id="phr:C6569_05990"/>
<dbReference type="PANTHER" id="PTHR47623:SF1">
    <property type="entry name" value="OS09G0287300 PROTEIN"/>
    <property type="match status" value="1"/>
</dbReference>
<dbReference type="CDD" id="cd07067">
    <property type="entry name" value="HP_PGM_like"/>
    <property type="match status" value="1"/>
</dbReference>
<keyword evidence="2" id="KW-1185">Reference proteome</keyword>
<gene>
    <name evidence="1" type="ORF">C6569_05990</name>
</gene>
<organism evidence="1 2">
    <name type="scientific">Phreatobacter cathodiphilus</name>
    <dbReference type="NCBI Taxonomy" id="1868589"/>
    <lineage>
        <taxon>Bacteria</taxon>
        <taxon>Pseudomonadati</taxon>
        <taxon>Pseudomonadota</taxon>
        <taxon>Alphaproteobacteria</taxon>
        <taxon>Hyphomicrobiales</taxon>
        <taxon>Phreatobacteraceae</taxon>
        <taxon>Phreatobacter</taxon>
    </lineage>
</organism>
<dbReference type="Proteomes" id="UP000237889">
    <property type="component" value="Chromosome"/>
</dbReference>
<dbReference type="SMART" id="SM00855">
    <property type="entry name" value="PGAM"/>
    <property type="match status" value="1"/>
</dbReference>
<dbReference type="SUPFAM" id="SSF53254">
    <property type="entry name" value="Phosphoglycerate mutase-like"/>
    <property type="match status" value="1"/>
</dbReference>
<dbReference type="EMBL" id="CP027668">
    <property type="protein sequence ID" value="AVO47552.1"/>
    <property type="molecule type" value="Genomic_DNA"/>
</dbReference>